<keyword evidence="9" id="KW-0325">Glycoprotein</keyword>
<dbReference type="Pfam" id="PF00047">
    <property type="entry name" value="ig"/>
    <property type="match status" value="1"/>
</dbReference>
<evidence type="ECO:0000256" key="8">
    <source>
        <dbReference type="ARBA" id="ARBA00023170"/>
    </source>
</evidence>
<dbReference type="InterPro" id="IPR007110">
    <property type="entry name" value="Ig-like_dom"/>
</dbReference>
<evidence type="ECO:0000256" key="5">
    <source>
        <dbReference type="ARBA" id="ARBA00022989"/>
    </source>
</evidence>
<dbReference type="GeneTree" id="ENSGT01120000277654"/>
<evidence type="ECO:0000256" key="2">
    <source>
        <dbReference type="ARBA" id="ARBA00022475"/>
    </source>
</evidence>
<dbReference type="InterPro" id="IPR013783">
    <property type="entry name" value="Ig-like_fold"/>
</dbReference>
<keyword evidence="6" id="KW-0472">Membrane</keyword>
<feature type="domain" description="Ig-like" evidence="11">
    <location>
        <begin position="1"/>
        <end position="101"/>
    </location>
</feature>
<dbReference type="SUPFAM" id="SSF48726">
    <property type="entry name" value="Immunoglobulin"/>
    <property type="match status" value="1"/>
</dbReference>
<evidence type="ECO:0000256" key="10">
    <source>
        <dbReference type="ARBA" id="ARBA00023319"/>
    </source>
</evidence>
<organism evidence="12 13">
    <name type="scientific">Denticeps clupeoides</name>
    <name type="common">denticle herring</name>
    <dbReference type="NCBI Taxonomy" id="299321"/>
    <lineage>
        <taxon>Eukaryota</taxon>
        <taxon>Metazoa</taxon>
        <taxon>Chordata</taxon>
        <taxon>Craniata</taxon>
        <taxon>Vertebrata</taxon>
        <taxon>Euteleostomi</taxon>
        <taxon>Actinopterygii</taxon>
        <taxon>Neopterygii</taxon>
        <taxon>Teleostei</taxon>
        <taxon>Clupei</taxon>
        <taxon>Clupeiformes</taxon>
        <taxon>Denticipitoidei</taxon>
        <taxon>Denticipitidae</taxon>
        <taxon>Denticeps</taxon>
    </lineage>
</organism>
<evidence type="ECO:0000256" key="4">
    <source>
        <dbReference type="ARBA" id="ARBA00022729"/>
    </source>
</evidence>
<keyword evidence="2" id="KW-1003">Cell membrane</keyword>
<dbReference type="Gene3D" id="2.60.40.10">
    <property type="entry name" value="Immunoglobulins"/>
    <property type="match status" value="1"/>
</dbReference>
<keyword evidence="4" id="KW-0732">Signal</keyword>
<keyword evidence="7" id="KW-1015">Disulfide bond</keyword>
<dbReference type="Ensembl" id="ENSDCDT00010032998.1">
    <property type="protein sequence ID" value="ENSDCDP00010026639.1"/>
    <property type="gene ID" value="ENSDCDG00010016911.1"/>
</dbReference>
<reference evidence="12" key="2">
    <citation type="submission" date="2025-09" db="UniProtKB">
        <authorList>
            <consortium name="Ensembl"/>
        </authorList>
    </citation>
    <scope>IDENTIFICATION</scope>
</reference>
<keyword evidence="13" id="KW-1185">Reference proteome</keyword>
<name>A0AAY4C0X1_9TELE</name>
<evidence type="ECO:0000256" key="9">
    <source>
        <dbReference type="ARBA" id="ARBA00023180"/>
    </source>
</evidence>
<evidence type="ECO:0000259" key="11">
    <source>
        <dbReference type="PROSITE" id="PS50835"/>
    </source>
</evidence>
<dbReference type="PROSITE" id="PS50835">
    <property type="entry name" value="IG_LIKE"/>
    <property type="match status" value="1"/>
</dbReference>
<dbReference type="PANTHER" id="PTHR25466">
    <property type="entry name" value="T-LYMPHOCYTE ACTIVATION ANTIGEN"/>
    <property type="match status" value="1"/>
</dbReference>
<dbReference type="Proteomes" id="UP000694580">
    <property type="component" value="Unplaced"/>
</dbReference>
<evidence type="ECO:0000256" key="7">
    <source>
        <dbReference type="ARBA" id="ARBA00023157"/>
    </source>
</evidence>
<dbReference type="PANTHER" id="PTHR25466:SF14">
    <property type="entry name" value="BUTYROPHILIN SUBFAMILY 2 MEMBER A2-LIKE-RELATED"/>
    <property type="match status" value="1"/>
</dbReference>
<reference evidence="12" key="1">
    <citation type="submission" date="2025-08" db="UniProtKB">
        <authorList>
            <consortium name="Ensembl"/>
        </authorList>
    </citation>
    <scope>IDENTIFICATION</scope>
</reference>
<dbReference type="GO" id="GO:0007166">
    <property type="term" value="P:cell surface receptor signaling pathway"/>
    <property type="evidence" value="ECO:0007669"/>
    <property type="project" value="TreeGrafter"/>
</dbReference>
<keyword evidence="5" id="KW-1133">Transmembrane helix</keyword>
<keyword evidence="10" id="KW-0393">Immunoglobulin domain</keyword>
<dbReference type="GO" id="GO:0009897">
    <property type="term" value="C:external side of plasma membrane"/>
    <property type="evidence" value="ECO:0007669"/>
    <property type="project" value="TreeGrafter"/>
</dbReference>
<evidence type="ECO:0000256" key="1">
    <source>
        <dbReference type="ARBA" id="ARBA00004251"/>
    </source>
</evidence>
<keyword evidence="3" id="KW-0812">Transmembrane</keyword>
<dbReference type="InterPro" id="IPR036179">
    <property type="entry name" value="Ig-like_dom_sf"/>
</dbReference>
<dbReference type="GO" id="GO:0031295">
    <property type="term" value="P:T cell costimulation"/>
    <property type="evidence" value="ECO:0007669"/>
    <property type="project" value="TreeGrafter"/>
</dbReference>
<dbReference type="GO" id="GO:0071222">
    <property type="term" value="P:cellular response to lipopolysaccharide"/>
    <property type="evidence" value="ECO:0007669"/>
    <property type="project" value="TreeGrafter"/>
</dbReference>
<dbReference type="GO" id="GO:0042102">
    <property type="term" value="P:positive regulation of T cell proliferation"/>
    <property type="evidence" value="ECO:0007669"/>
    <property type="project" value="TreeGrafter"/>
</dbReference>
<dbReference type="InterPro" id="IPR013151">
    <property type="entry name" value="Immunoglobulin_dom"/>
</dbReference>
<sequence length="162" mass="18104">IYRTGGCSYTPNLISADFTKQKNHLTGLRGGLNFDQTEVFWRYKGKTRVFRIAAGGGVASGDSQDMQFANRITYFPEEYSKGNFSILLSNLTRNDSGKYTCFSDLQSVVRGTVSLEQLRVKCLAQGHNGSKWDSNPGVLVHRRVCYPLGCYHPCRNACMNLS</sequence>
<protein>
    <recommendedName>
        <fullName evidence="11">Ig-like domain-containing protein</fullName>
    </recommendedName>
</protein>
<proteinExistence type="predicted"/>
<keyword evidence="8" id="KW-0675">Receptor</keyword>
<comment type="subcellular location">
    <subcellularLocation>
        <location evidence="1">Cell membrane</location>
        <topology evidence="1">Single-pass type I membrane protein</topology>
    </subcellularLocation>
</comment>
<evidence type="ECO:0000313" key="13">
    <source>
        <dbReference type="Proteomes" id="UP000694580"/>
    </source>
</evidence>
<accession>A0AAY4C0X1</accession>
<evidence type="ECO:0000256" key="3">
    <source>
        <dbReference type="ARBA" id="ARBA00022692"/>
    </source>
</evidence>
<evidence type="ECO:0000313" key="12">
    <source>
        <dbReference type="Ensembl" id="ENSDCDP00010026639.1"/>
    </source>
</evidence>
<dbReference type="GO" id="GO:0042130">
    <property type="term" value="P:negative regulation of T cell proliferation"/>
    <property type="evidence" value="ECO:0007669"/>
    <property type="project" value="TreeGrafter"/>
</dbReference>
<dbReference type="InterPro" id="IPR051713">
    <property type="entry name" value="T-cell_Activation_Regulation"/>
</dbReference>
<dbReference type="AlphaFoldDB" id="A0AAY4C0X1"/>
<evidence type="ECO:0000256" key="6">
    <source>
        <dbReference type="ARBA" id="ARBA00023136"/>
    </source>
</evidence>
<dbReference type="GO" id="GO:0006955">
    <property type="term" value="P:immune response"/>
    <property type="evidence" value="ECO:0007669"/>
    <property type="project" value="TreeGrafter"/>
</dbReference>